<keyword evidence="6 9" id="KW-1133">Transmembrane helix</keyword>
<evidence type="ECO:0000256" key="8">
    <source>
        <dbReference type="SAM" id="MobiDB-lite"/>
    </source>
</evidence>
<dbReference type="OrthoDB" id="429955at2759"/>
<accession>A0A395HNX8</accession>
<protein>
    <submittedName>
        <fullName evidence="10">DUF914-domain-containing protein</fullName>
    </submittedName>
</protein>
<evidence type="ECO:0000256" key="2">
    <source>
        <dbReference type="ARBA" id="ARBA00007863"/>
    </source>
</evidence>
<feature type="transmembrane region" description="Helical" evidence="9">
    <location>
        <begin position="309"/>
        <end position="329"/>
    </location>
</feature>
<feature type="transmembrane region" description="Helical" evidence="9">
    <location>
        <begin position="181"/>
        <end position="197"/>
    </location>
</feature>
<evidence type="ECO:0000256" key="4">
    <source>
        <dbReference type="ARBA" id="ARBA00022692"/>
    </source>
</evidence>
<dbReference type="VEuPathDB" id="FungiDB:BO97DRAFT_377452"/>
<dbReference type="Proteomes" id="UP000248961">
    <property type="component" value="Unassembled WGS sequence"/>
</dbReference>
<dbReference type="GO" id="GO:0016020">
    <property type="term" value="C:membrane"/>
    <property type="evidence" value="ECO:0007669"/>
    <property type="project" value="UniProtKB-SubCell"/>
</dbReference>
<evidence type="ECO:0000313" key="10">
    <source>
        <dbReference type="EMBL" id="RAL07974.1"/>
    </source>
</evidence>
<dbReference type="InterPro" id="IPR052221">
    <property type="entry name" value="SLC35F_Transporter"/>
</dbReference>
<evidence type="ECO:0000256" key="1">
    <source>
        <dbReference type="ARBA" id="ARBA00004477"/>
    </source>
</evidence>
<dbReference type="SUPFAM" id="SSF103481">
    <property type="entry name" value="Multidrug resistance efflux transporter EmrE"/>
    <property type="match status" value="1"/>
</dbReference>
<dbReference type="RefSeq" id="XP_025547128.1">
    <property type="nucleotide sequence ID" value="XM_025693060.1"/>
</dbReference>
<feature type="transmembrane region" description="Helical" evidence="9">
    <location>
        <begin position="284"/>
        <end position="302"/>
    </location>
</feature>
<reference evidence="10 11" key="1">
    <citation type="submission" date="2018-02" db="EMBL/GenBank/DDBJ databases">
        <title>The genomes of Aspergillus section Nigri reveals drivers in fungal speciation.</title>
        <authorList>
            <consortium name="DOE Joint Genome Institute"/>
            <person name="Vesth T.C."/>
            <person name="Nybo J."/>
            <person name="Theobald S."/>
            <person name="Brandl J."/>
            <person name="Frisvad J.C."/>
            <person name="Nielsen K.F."/>
            <person name="Lyhne E.K."/>
            <person name="Kogle M.E."/>
            <person name="Kuo A."/>
            <person name="Riley R."/>
            <person name="Clum A."/>
            <person name="Nolan M."/>
            <person name="Lipzen A."/>
            <person name="Salamov A."/>
            <person name="Henrissat B."/>
            <person name="Wiebenga A."/>
            <person name="De vries R.P."/>
            <person name="Grigoriev I.V."/>
            <person name="Mortensen U.H."/>
            <person name="Andersen M.R."/>
            <person name="Baker S.E."/>
        </authorList>
    </citation>
    <scope>NUCLEOTIDE SEQUENCE [LARGE SCALE GENOMIC DNA]</scope>
    <source>
        <strain evidence="10 11">CBS 101889</strain>
    </source>
</reference>
<name>A0A395HNX8_ASPHC</name>
<keyword evidence="11" id="KW-1185">Reference proteome</keyword>
<evidence type="ECO:0000256" key="5">
    <source>
        <dbReference type="ARBA" id="ARBA00022824"/>
    </source>
</evidence>
<evidence type="ECO:0000256" key="3">
    <source>
        <dbReference type="ARBA" id="ARBA00022448"/>
    </source>
</evidence>
<evidence type="ECO:0000313" key="11">
    <source>
        <dbReference type="Proteomes" id="UP000248961"/>
    </source>
</evidence>
<proteinExistence type="inferred from homology"/>
<feature type="transmembrane region" description="Helical" evidence="9">
    <location>
        <begin position="87"/>
        <end position="106"/>
    </location>
</feature>
<dbReference type="GO" id="GO:0022857">
    <property type="term" value="F:transmembrane transporter activity"/>
    <property type="evidence" value="ECO:0007669"/>
    <property type="project" value="InterPro"/>
</dbReference>
<evidence type="ECO:0000256" key="7">
    <source>
        <dbReference type="ARBA" id="ARBA00023136"/>
    </source>
</evidence>
<gene>
    <name evidence="10" type="ORF">BO97DRAFT_377452</name>
</gene>
<dbReference type="AlphaFoldDB" id="A0A395HNX8"/>
<dbReference type="InterPro" id="IPR009262">
    <property type="entry name" value="SLC35_F1/F2/F6"/>
</dbReference>
<evidence type="ECO:0000256" key="9">
    <source>
        <dbReference type="SAM" id="Phobius"/>
    </source>
</evidence>
<keyword evidence="3" id="KW-0813">Transport</keyword>
<feature type="region of interest" description="Disordered" evidence="8">
    <location>
        <begin position="374"/>
        <end position="423"/>
    </location>
</feature>
<dbReference type="PANTHER" id="PTHR14233">
    <property type="entry name" value="DUF914-RELATED"/>
    <property type="match status" value="1"/>
</dbReference>
<feature type="transmembrane region" description="Helical" evidence="9">
    <location>
        <begin position="151"/>
        <end position="174"/>
    </location>
</feature>
<dbReference type="InterPro" id="IPR037185">
    <property type="entry name" value="EmrE-like"/>
</dbReference>
<evidence type="ECO:0000256" key="6">
    <source>
        <dbReference type="ARBA" id="ARBA00022989"/>
    </source>
</evidence>
<keyword evidence="4 9" id="KW-0812">Transmembrane</keyword>
<keyword evidence="7 9" id="KW-0472">Membrane</keyword>
<feature type="region of interest" description="Disordered" evidence="8">
    <location>
        <begin position="1"/>
        <end position="38"/>
    </location>
</feature>
<comment type="similarity">
    <text evidence="2">Belongs to the SLC35F solute transporter family.</text>
</comment>
<feature type="transmembrane region" description="Helical" evidence="9">
    <location>
        <begin position="127"/>
        <end position="145"/>
    </location>
</feature>
<dbReference type="PANTHER" id="PTHR14233:SF4">
    <property type="entry name" value="SOLUTE CARRIER FAMILY 35 MEMBER F2"/>
    <property type="match status" value="1"/>
</dbReference>
<comment type="subcellular location">
    <subcellularLocation>
        <location evidence="1">Endoplasmic reticulum membrane</location>
        <topology evidence="1">Multi-pass membrane protein</topology>
    </subcellularLocation>
</comment>
<feature type="transmembrane region" description="Helical" evidence="9">
    <location>
        <begin position="56"/>
        <end position="81"/>
    </location>
</feature>
<sequence length="423" mass="45634">MTHSAMSHGTEHAGPSSPRIGSNRPPKQDVCGVASRESAANPRQQGLFAYLSTRDFYLTLLLGQTLAITNTACSTFSTLLADRGVSIPAFQTFFTYLLLALIFTTYTIYRHGLQSWTLMLLQRGWKYLLLSTCDVTGNYLLVLSYRHTTLLSAQLINFWAIAIVVLVSSTMLGVRYHRPQLLGITICIAGMLLLLLSDRSASTPQSAPRPNPLKGDVYALLGATSYGLANTFEEFLVSTTPNGIPEVLAQLGLFGAIFTGAQAVAFEVPALNAVDWDRGTVLELLGFTLCLAGFYALVPILLRRASAAFFNLSMLTMNCWGVLVGVLGFRYRVGAWYPLAFALVVAGQGVYYLGGGEGAAEGLDGVRGRKPWLEGSASGGFQGQKEEDPEGLGIEPRARRTRASAGNWTDEASEEDPLLGPAV</sequence>
<feature type="transmembrane region" description="Helical" evidence="9">
    <location>
        <begin position="247"/>
        <end position="264"/>
    </location>
</feature>
<keyword evidence="5" id="KW-0256">Endoplasmic reticulum</keyword>
<organism evidence="10 11">
    <name type="scientific">Aspergillus homomorphus (strain CBS 101889)</name>
    <dbReference type="NCBI Taxonomy" id="1450537"/>
    <lineage>
        <taxon>Eukaryota</taxon>
        <taxon>Fungi</taxon>
        <taxon>Dikarya</taxon>
        <taxon>Ascomycota</taxon>
        <taxon>Pezizomycotina</taxon>
        <taxon>Eurotiomycetes</taxon>
        <taxon>Eurotiomycetidae</taxon>
        <taxon>Eurotiales</taxon>
        <taxon>Aspergillaceae</taxon>
        <taxon>Aspergillus</taxon>
        <taxon>Aspergillus subgen. Circumdati</taxon>
    </lineage>
</organism>
<dbReference type="GeneID" id="37197349"/>
<feature type="transmembrane region" description="Helical" evidence="9">
    <location>
        <begin position="335"/>
        <end position="353"/>
    </location>
</feature>
<dbReference type="EMBL" id="KZ824321">
    <property type="protein sequence ID" value="RAL07974.1"/>
    <property type="molecule type" value="Genomic_DNA"/>
</dbReference>
<dbReference type="Pfam" id="PF06027">
    <property type="entry name" value="SLC35F"/>
    <property type="match status" value="1"/>
</dbReference>